<feature type="chain" id="PRO_5042840091" evidence="8">
    <location>
        <begin position="24"/>
        <end position="225"/>
    </location>
</feature>
<accession>A0AAN1WJW1</accession>
<dbReference type="InterPro" id="IPR003646">
    <property type="entry name" value="SH3-like_bac-type"/>
</dbReference>
<evidence type="ECO:0000256" key="5">
    <source>
        <dbReference type="ARBA" id="ARBA00023136"/>
    </source>
</evidence>
<evidence type="ECO:0000259" key="9">
    <source>
        <dbReference type="PROSITE" id="PS51781"/>
    </source>
</evidence>
<keyword evidence="4 7" id="KW-1133">Transmembrane helix</keyword>
<dbReference type="PROSITE" id="PS51781">
    <property type="entry name" value="SH3B"/>
    <property type="match status" value="1"/>
</dbReference>
<name>A0AAN1WJW1_9GAMM</name>
<comment type="subcellular location">
    <subcellularLocation>
        <location evidence="1">Membrane</location>
        <topology evidence="1">Single-pass membrane protein</topology>
    </subcellularLocation>
</comment>
<keyword evidence="5 7" id="KW-0472">Membrane</keyword>
<dbReference type="KEGG" id="marq:MARGE09_P3116"/>
<reference evidence="10 11" key="1">
    <citation type="journal article" date="2022" name="IScience">
        <title>An ultrasensitive nanofiber-based assay for enzymatic hydrolysis and deep-sea microbial degradation of cellulose.</title>
        <authorList>
            <person name="Tsudome M."/>
            <person name="Tachioka M."/>
            <person name="Miyazaki M."/>
            <person name="Uchimura K."/>
            <person name="Tsuda M."/>
            <person name="Takaki Y."/>
            <person name="Deguchi S."/>
        </authorList>
    </citation>
    <scope>NUCLEOTIDE SEQUENCE [LARGE SCALE GENOMIC DNA]</scope>
    <source>
        <strain evidence="10 11">GE09</strain>
    </source>
</reference>
<feature type="signal peptide" evidence="8">
    <location>
        <begin position="1"/>
        <end position="23"/>
    </location>
</feature>
<feature type="coiled-coil region" evidence="6">
    <location>
        <begin position="95"/>
        <end position="188"/>
    </location>
</feature>
<evidence type="ECO:0000313" key="11">
    <source>
        <dbReference type="Proteomes" id="UP001320119"/>
    </source>
</evidence>
<feature type="domain" description="SH3b" evidence="9">
    <location>
        <begin position="23"/>
        <end position="89"/>
    </location>
</feature>
<evidence type="ECO:0000256" key="2">
    <source>
        <dbReference type="ARBA" id="ARBA00022692"/>
    </source>
</evidence>
<evidence type="ECO:0000256" key="7">
    <source>
        <dbReference type="SAM" id="Phobius"/>
    </source>
</evidence>
<gene>
    <name evidence="10" type="ORF">MARGE09_P3116</name>
</gene>
<dbReference type="GO" id="GO:0016020">
    <property type="term" value="C:membrane"/>
    <property type="evidence" value="ECO:0007669"/>
    <property type="project" value="UniProtKB-SubCell"/>
</dbReference>
<feature type="transmembrane region" description="Helical" evidence="7">
    <location>
        <begin position="194"/>
        <end position="214"/>
    </location>
</feature>
<organism evidence="10 11">
    <name type="scientific">Marinagarivorans cellulosilyticus</name>
    <dbReference type="NCBI Taxonomy" id="2721545"/>
    <lineage>
        <taxon>Bacteria</taxon>
        <taxon>Pseudomonadati</taxon>
        <taxon>Pseudomonadota</taxon>
        <taxon>Gammaproteobacteria</taxon>
        <taxon>Cellvibrionales</taxon>
        <taxon>Cellvibrionaceae</taxon>
        <taxon>Marinagarivorans</taxon>
    </lineage>
</organism>
<dbReference type="RefSeq" id="WP_236983627.1">
    <property type="nucleotide sequence ID" value="NZ_AP023086.1"/>
</dbReference>
<dbReference type="NCBIfam" id="TIGR04211">
    <property type="entry name" value="SH3_and_anchor"/>
    <property type="match status" value="1"/>
</dbReference>
<dbReference type="SMART" id="SM00287">
    <property type="entry name" value="SH3b"/>
    <property type="match status" value="1"/>
</dbReference>
<protein>
    <submittedName>
        <fullName evidence="10">SH3 domain protein</fullName>
    </submittedName>
</protein>
<dbReference type="AlphaFoldDB" id="A0AAN1WJW1"/>
<keyword evidence="6" id="KW-0175">Coiled coil</keyword>
<evidence type="ECO:0000313" key="10">
    <source>
        <dbReference type="EMBL" id="BCD98915.1"/>
    </source>
</evidence>
<dbReference type="InterPro" id="IPR016476">
    <property type="entry name" value="SH3_dom_pro"/>
</dbReference>
<keyword evidence="11" id="KW-1185">Reference proteome</keyword>
<evidence type="ECO:0000256" key="3">
    <source>
        <dbReference type="ARBA" id="ARBA00022729"/>
    </source>
</evidence>
<dbReference type="Gene3D" id="2.30.30.40">
    <property type="entry name" value="SH3 Domains"/>
    <property type="match status" value="1"/>
</dbReference>
<keyword evidence="3 8" id="KW-0732">Signal</keyword>
<evidence type="ECO:0000256" key="6">
    <source>
        <dbReference type="SAM" id="Coils"/>
    </source>
</evidence>
<sequence>MNSKIFVLSAILLSTLFSSNSWAQTRYITDSLMVPLRSGPGNEFRIINSRIRSGTKLQVLDEPTGDWAQVKLPAGTEGWIRKQYLQNSPVAKTLLENAQAKQAQAEATLAAKTQELTELQNKHAELKKISSHVQSEHASLSTEYQNLKILSEDAVNLSSRYRDLLAEHEVLLTQHDALKAENDNLRSDQTISHGLYAIALLLAGMLLAIVLPMFRPRKRYSDQIL</sequence>
<evidence type="ECO:0000256" key="4">
    <source>
        <dbReference type="ARBA" id="ARBA00022989"/>
    </source>
</evidence>
<evidence type="ECO:0000256" key="8">
    <source>
        <dbReference type="SAM" id="SignalP"/>
    </source>
</evidence>
<dbReference type="EMBL" id="AP023086">
    <property type="protein sequence ID" value="BCD98915.1"/>
    <property type="molecule type" value="Genomic_DNA"/>
</dbReference>
<evidence type="ECO:0000256" key="1">
    <source>
        <dbReference type="ARBA" id="ARBA00004167"/>
    </source>
</evidence>
<dbReference type="Proteomes" id="UP001320119">
    <property type="component" value="Chromosome"/>
</dbReference>
<dbReference type="Pfam" id="PF08239">
    <property type="entry name" value="SH3_3"/>
    <property type="match status" value="1"/>
</dbReference>
<keyword evidence="2 7" id="KW-0812">Transmembrane</keyword>
<proteinExistence type="predicted"/>